<gene>
    <name evidence="2" type="ORF">LX32DRAFT_2439</name>
</gene>
<keyword evidence="1" id="KW-1133">Transmembrane helix</keyword>
<name>A0AAD9HVX8_9PEZI</name>
<evidence type="ECO:0000313" key="2">
    <source>
        <dbReference type="EMBL" id="KAK2035582.1"/>
    </source>
</evidence>
<protein>
    <submittedName>
        <fullName evidence="2">Uncharacterized protein</fullName>
    </submittedName>
</protein>
<keyword evidence="3" id="KW-1185">Reference proteome</keyword>
<sequence length="158" mass="17706">MCPDFNYFLALVSVPRKHSVAFGPRSLFQVRKVICSGRDPVAVGTTMTVFLGARDRARRRQLASFEMQRWGHPGQGTSVRSRHDGALGSATVVILECLLRNARRCDSVLGPAIRVLAGWPPEPWFMIAVFLALAWAGLWVRCMARAGFRESHLARRRD</sequence>
<organism evidence="2 3">
    <name type="scientific">Colletotrichum zoysiae</name>
    <dbReference type="NCBI Taxonomy" id="1216348"/>
    <lineage>
        <taxon>Eukaryota</taxon>
        <taxon>Fungi</taxon>
        <taxon>Dikarya</taxon>
        <taxon>Ascomycota</taxon>
        <taxon>Pezizomycotina</taxon>
        <taxon>Sordariomycetes</taxon>
        <taxon>Hypocreomycetidae</taxon>
        <taxon>Glomerellales</taxon>
        <taxon>Glomerellaceae</taxon>
        <taxon>Colletotrichum</taxon>
        <taxon>Colletotrichum graminicola species complex</taxon>
    </lineage>
</organism>
<accession>A0AAD9HVX8</accession>
<evidence type="ECO:0000256" key="1">
    <source>
        <dbReference type="SAM" id="Phobius"/>
    </source>
</evidence>
<reference evidence="2" key="1">
    <citation type="submission" date="2021-06" db="EMBL/GenBank/DDBJ databases">
        <title>Comparative genomics, transcriptomics and evolutionary studies reveal genomic signatures of adaptation to plant cell wall in hemibiotrophic fungi.</title>
        <authorList>
            <consortium name="DOE Joint Genome Institute"/>
            <person name="Baroncelli R."/>
            <person name="Diaz J.F."/>
            <person name="Benocci T."/>
            <person name="Peng M."/>
            <person name="Battaglia E."/>
            <person name="Haridas S."/>
            <person name="Andreopoulos W."/>
            <person name="Labutti K."/>
            <person name="Pangilinan J."/>
            <person name="Floch G.L."/>
            <person name="Makela M.R."/>
            <person name="Henrissat B."/>
            <person name="Grigoriev I.V."/>
            <person name="Crouch J.A."/>
            <person name="De Vries R.P."/>
            <person name="Sukno S.A."/>
            <person name="Thon M.R."/>
        </authorList>
    </citation>
    <scope>NUCLEOTIDE SEQUENCE</scope>
    <source>
        <strain evidence="2">MAFF235873</strain>
    </source>
</reference>
<proteinExistence type="predicted"/>
<keyword evidence="1" id="KW-0812">Transmembrane</keyword>
<dbReference type="EMBL" id="MU842808">
    <property type="protein sequence ID" value="KAK2035582.1"/>
    <property type="molecule type" value="Genomic_DNA"/>
</dbReference>
<dbReference type="AlphaFoldDB" id="A0AAD9HVX8"/>
<comment type="caution">
    <text evidence="2">The sequence shown here is derived from an EMBL/GenBank/DDBJ whole genome shotgun (WGS) entry which is preliminary data.</text>
</comment>
<keyword evidence="1" id="KW-0472">Membrane</keyword>
<dbReference type="Proteomes" id="UP001232148">
    <property type="component" value="Unassembled WGS sequence"/>
</dbReference>
<feature type="transmembrane region" description="Helical" evidence="1">
    <location>
        <begin position="124"/>
        <end position="148"/>
    </location>
</feature>
<evidence type="ECO:0000313" key="3">
    <source>
        <dbReference type="Proteomes" id="UP001232148"/>
    </source>
</evidence>